<dbReference type="UniPathway" id="UPA00034">
    <property type="reaction ID" value="UER00027"/>
</dbReference>
<keyword evidence="11" id="KW-1185">Reference proteome</keyword>
<dbReference type="InterPro" id="IPR009006">
    <property type="entry name" value="Ala_racemase/Decarboxylase_C"/>
</dbReference>
<comment type="catalytic activity">
    <reaction evidence="5 8">
        <text>meso-2,6-diaminopimelate + H(+) = L-lysine + CO2</text>
        <dbReference type="Rhea" id="RHEA:15101"/>
        <dbReference type="ChEBI" id="CHEBI:15378"/>
        <dbReference type="ChEBI" id="CHEBI:16526"/>
        <dbReference type="ChEBI" id="CHEBI:32551"/>
        <dbReference type="ChEBI" id="CHEBI:57791"/>
        <dbReference type="EC" id="4.1.1.20"/>
    </reaction>
</comment>
<feature type="binding site" evidence="5">
    <location>
        <position position="353"/>
    </location>
    <ligand>
        <name>substrate</name>
    </ligand>
</feature>
<feature type="active site" description="Proton donor" evidence="7">
    <location>
        <position position="380"/>
    </location>
</feature>
<dbReference type="PRINTS" id="PR01181">
    <property type="entry name" value="DAPDCRBXLASE"/>
</dbReference>
<feature type="binding site" evidence="5">
    <location>
        <position position="381"/>
    </location>
    <ligand>
        <name>substrate</name>
    </ligand>
</feature>
<feature type="binding site" evidence="5">
    <location>
        <position position="409"/>
    </location>
    <ligand>
        <name>substrate</name>
    </ligand>
</feature>
<dbReference type="HAMAP" id="MF_02120">
    <property type="entry name" value="LysA"/>
    <property type="match status" value="1"/>
</dbReference>
<evidence type="ECO:0000256" key="5">
    <source>
        <dbReference type="HAMAP-Rule" id="MF_02120"/>
    </source>
</evidence>
<keyword evidence="5 8" id="KW-0457">Lysine biosynthesis</keyword>
<dbReference type="InterPro" id="IPR022644">
    <property type="entry name" value="De-COase2_N"/>
</dbReference>
<dbReference type="InterPro" id="IPR000183">
    <property type="entry name" value="Orn/DAP/Arg_de-COase"/>
</dbReference>
<keyword evidence="2 5" id="KW-0210">Decarboxylase</keyword>
<dbReference type="STRING" id="415015.SAMN05660462_02012"/>
<evidence type="ECO:0000259" key="9">
    <source>
        <dbReference type="Pfam" id="PF02784"/>
    </source>
</evidence>
<gene>
    <name evidence="5" type="primary">lysA</name>
    <name evidence="10" type="ORF">SAMN05660462_02012</name>
</gene>
<dbReference type="NCBIfam" id="TIGR01048">
    <property type="entry name" value="lysA"/>
    <property type="match status" value="1"/>
</dbReference>
<proteinExistence type="inferred from homology"/>
<evidence type="ECO:0000256" key="8">
    <source>
        <dbReference type="RuleBase" id="RU003738"/>
    </source>
</evidence>
<keyword evidence="3 5" id="KW-0663">Pyridoxal phosphate</keyword>
<accession>A0A1H3QLW8</accession>
<evidence type="ECO:0000256" key="3">
    <source>
        <dbReference type="ARBA" id="ARBA00022898"/>
    </source>
</evidence>
<keyword evidence="4 5" id="KW-0456">Lyase</keyword>
<dbReference type="Gene3D" id="3.20.20.10">
    <property type="entry name" value="Alanine racemase"/>
    <property type="match status" value="1"/>
</dbReference>
<comment type="subunit">
    <text evidence="5">Homodimer.</text>
</comment>
<dbReference type="CDD" id="cd06828">
    <property type="entry name" value="PLPDE_III_DapDC"/>
    <property type="match status" value="1"/>
</dbReference>
<dbReference type="SUPFAM" id="SSF51419">
    <property type="entry name" value="PLP-binding barrel"/>
    <property type="match status" value="1"/>
</dbReference>
<dbReference type="AlphaFoldDB" id="A0A1H3QLW8"/>
<feature type="binding site" evidence="5">
    <location>
        <position position="267"/>
    </location>
    <ligand>
        <name>pyridoxal 5'-phosphate</name>
        <dbReference type="ChEBI" id="CHEBI:597326"/>
    </ligand>
</feature>
<feature type="modified residue" description="N6-(pyridoxal phosphate)lysine" evidence="5 7">
    <location>
        <position position="85"/>
    </location>
</feature>
<keyword evidence="5" id="KW-0028">Amino-acid biosynthesis</keyword>
<dbReference type="InterPro" id="IPR029066">
    <property type="entry name" value="PLP-binding_barrel"/>
</dbReference>
<dbReference type="InterPro" id="IPR002986">
    <property type="entry name" value="DAP_deCOOHase_LysA"/>
</dbReference>
<dbReference type="FunFam" id="3.20.20.10:FF:000003">
    <property type="entry name" value="Diaminopimelate decarboxylase"/>
    <property type="match status" value="1"/>
</dbReference>
<dbReference type="RefSeq" id="WP_425287123.1">
    <property type="nucleotide sequence ID" value="NZ_FNQE01000021.1"/>
</dbReference>
<dbReference type="EMBL" id="FNQE01000021">
    <property type="protein sequence ID" value="SDZ14386.1"/>
    <property type="molecule type" value="Genomic_DNA"/>
</dbReference>
<feature type="binding site" evidence="5">
    <location>
        <position position="312"/>
    </location>
    <ligand>
        <name>substrate</name>
    </ligand>
</feature>
<dbReference type="EC" id="4.1.1.20" evidence="5 6"/>
<comment type="pathway">
    <text evidence="5 8">Amino-acid biosynthesis; L-lysine biosynthesis via DAP pathway; L-lysine from DL-2,6-diaminopimelate: step 1/1.</text>
</comment>
<dbReference type="SUPFAM" id="SSF50621">
    <property type="entry name" value="Alanine racemase C-terminal domain-like"/>
    <property type="match status" value="1"/>
</dbReference>
<feature type="binding site" evidence="5">
    <location>
        <begin position="309"/>
        <end position="312"/>
    </location>
    <ligand>
        <name>pyridoxal 5'-phosphate</name>
        <dbReference type="ChEBI" id="CHEBI:597326"/>
    </ligand>
</feature>
<evidence type="ECO:0000256" key="7">
    <source>
        <dbReference type="PIRSR" id="PIRSR600183-50"/>
    </source>
</evidence>
<evidence type="ECO:0000256" key="1">
    <source>
        <dbReference type="ARBA" id="ARBA00001933"/>
    </source>
</evidence>
<dbReference type="Proteomes" id="UP000198625">
    <property type="component" value="Unassembled WGS sequence"/>
</dbReference>
<dbReference type="GO" id="GO:0030170">
    <property type="term" value="F:pyridoxal phosphate binding"/>
    <property type="evidence" value="ECO:0007669"/>
    <property type="project" value="UniProtKB-UniRule"/>
</dbReference>
<dbReference type="PANTHER" id="PTHR43727">
    <property type="entry name" value="DIAMINOPIMELATE DECARBOXYLASE"/>
    <property type="match status" value="1"/>
</dbReference>
<protein>
    <recommendedName>
        <fullName evidence="5 6">Diaminopimelate decarboxylase</fullName>
        <shortName evidence="5">DAP decarboxylase</shortName>
        <shortName evidence="5">DAPDC</shortName>
        <ecNumber evidence="5 6">4.1.1.20</ecNumber>
    </recommendedName>
</protein>
<reference evidence="10 11" key="1">
    <citation type="submission" date="2016-10" db="EMBL/GenBank/DDBJ databases">
        <authorList>
            <person name="de Groot N.N."/>
        </authorList>
    </citation>
    <scope>NUCLEOTIDE SEQUENCE [LARGE SCALE GENOMIC DNA]</scope>
    <source>
        <strain evidence="10 11">DSM 21650</strain>
    </source>
</reference>
<organism evidence="10 11">
    <name type="scientific">Proteiniborus ethanoligenes</name>
    <dbReference type="NCBI Taxonomy" id="415015"/>
    <lineage>
        <taxon>Bacteria</taxon>
        <taxon>Bacillati</taxon>
        <taxon>Bacillota</taxon>
        <taxon>Clostridia</taxon>
        <taxon>Eubacteriales</taxon>
        <taxon>Proteiniborus</taxon>
    </lineage>
</organism>
<comment type="similarity">
    <text evidence="5">Belongs to the Orn/Lys/Arg decarboxylase class-II family. LysA subfamily.</text>
</comment>
<evidence type="ECO:0000256" key="4">
    <source>
        <dbReference type="ARBA" id="ARBA00023239"/>
    </source>
</evidence>
<evidence type="ECO:0000256" key="6">
    <source>
        <dbReference type="NCBIfam" id="TIGR01048"/>
    </source>
</evidence>
<dbReference type="PANTHER" id="PTHR43727:SF2">
    <property type="entry name" value="GROUP IV DECARBOXYLASE"/>
    <property type="match status" value="1"/>
</dbReference>
<dbReference type="Pfam" id="PF02784">
    <property type="entry name" value="Orn_Arg_deC_N"/>
    <property type="match status" value="1"/>
</dbReference>
<name>A0A1H3QLW8_9FIRM</name>
<evidence type="ECO:0000313" key="11">
    <source>
        <dbReference type="Proteomes" id="UP000198625"/>
    </source>
</evidence>
<dbReference type="Gene3D" id="2.40.37.10">
    <property type="entry name" value="Lyase, Ornithine Decarboxylase, Chain A, domain 1"/>
    <property type="match status" value="1"/>
</dbReference>
<comment type="function">
    <text evidence="5">Specifically catalyzes the decarboxylation of meso-diaminopimelate (meso-DAP) to L-lysine.</text>
</comment>
<feature type="binding site" evidence="5">
    <location>
        <position position="409"/>
    </location>
    <ligand>
        <name>pyridoxal 5'-phosphate</name>
        <dbReference type="ChEBI" id="CHEBI:597326"/>
    </ligand>
</feature>
<feature type="binding site" evidence="5">
    <location>
        <position position="349"/>
    </location>
    <ligand>
        <name>substrate</name>
    </ligand>
</feature>
<dbReference type="PRINTS" id="PR01179">
    <property type="entry name" value="ODADCRBXLASE"/>
</dbReference>
<sequence length="459" mass="51286">MIVGITVATLYILRLISLKGAVRMEKLDCIGSNLIFADYDAVELAKKYGTPLYVLSENIIREKCRKIKLDFLNRYPNTKVAYASKAFLTLSMCKIIESEGLGLDVVSGGELYTALKADFPMDKVFFHGNNKSYEELQMAISNEVGRIVVDNFDEIEIIDDLANEMKKKVKILIRVSPGVEGKTHKYISTGQKDSKFGIPLLEGSIDEAVIKAIKSKNIELMGFHFHIGSNLFDKDSYTLAIEIVLNLFKWLKNELGFVVKELNTGGGFGIYYNKTDTVKDITYYTDAIMEKVSSYCRELNIDIPTVIIEPGRWIVGEAGITLYSVGAVKEIPNVRTYVSVDGGLPDNPRPALYNAKYEAIVANKCNLKPDRVVTIAGKCCETGDILIWDQLVPKIERGDILGVLSTGAYNYSMSSNYNKLPKPAVVLLREKEECVIVKRETYEDLISKEMIPEGLAVKK</sequence>
<evidence type="ECO:0000313" key="10">
    <source>
        <dbReference type="EMBL" id="SDZ14386.1"/>
    </source>
</evidence>
<dbReference type="GO" id="GO:0008836">
    <property type="term" value="F:diaminopimelate decarboxylase activity"/>
    <property type="evidence" value="ECO:0007669"/>
    <property type="project" value="UniProtKB-UniRule"/>
</dbReference>
<evidence type="ECO:0000256" key="2">
    <source>
        <dbReference type="ARBA" id="ARBA00022793"/>
    </source>
</evidence>
<comment type="cofactor">
    <cofactor evidence="1 5 7 8">
        <name>pyridoxal 5'-phosphate</name>
        <dbReference type="ChEBI" id="CHEBI:597326"/>
    </cofactor>
</comment>
<dbReference type="GO" id="GO:0009089">
    <property type="term" value="P:lysine biosynthetic process via diaminopimelate"/>
    <property type="evidence" value="ECO:0007669"/>
    <property type="project" value="UniProtKB-UniRule"/>
</dbReference>
<feature type="domain" description="Orn/DAP/Arg decarboxylase 2 N-terminal" evidence="9">
    <location>
        <begin position="70"/>
        <end position="315"/>
    </location>
</feature>